<reference evidence="1 2" key="1">
    <citation type="journal article" date="2023" name="Plant Biotechnol. J.">
        <title>Chromosome-level wild Hevea brasiliensis genome provides new tools for genomic-assisted breeding and valuable loci to elevate rubber yield.</title>
        <authorList>
            <person name="Cheng H."/>
            <person name="Song X."/>
            <person name="Hu Y."/>
            <person name="Wu T."/>
            <person name="Yang Q."/>
            <person name="An Z."/>
            <person name="Feng S."/>
            <person name="Deng Z."/>
            <person name="Wu W."/>
            <person name="Zeng X."/>
            <person name="Tu M."/>
            <person name="Wang X."/>
            <person name="Huang H."/>
        </authorList>
    </citation>
    <scope>NUCLEOTIDE SEQUENCE [LARGE SCALE GENOMIC DNA]</scope>
    <source>
        <strain evidence="1">MT/VB/25A 57/8</strain>
    </source>
</reference>
<comment type="caution">
    <text evidence="1">The sequence shown here is derived from an EMBL/GenBank/DDBJ whole genome shotgun (WGS) entry which is preliminary data.</text>
</comment>
<organism evidence="1 2">
    <name type="scientific">Hevea brasiliensis</name>
    <name type="common">Para rubber tree</name>
    <name type="synonym">Siphonia brasiliensis</name>
    <dbReference type="NCBI Taxonomy" id="3981"/>
    <lineage>
        <taxon>Eukaryota</taxon>
        <taxon>Viridiplantae</taxon>
        <taxon>Streptophyta</taxon>
        <taxon>Embryophyta</taxon>
        <taxon>Tracheophyta</taxon>
        <taxon>Spermatophyta</taxon>
        <taxon>Magnoliopsida</taxon>
        <taxon>eudicotyledons</taxon>
        <taxon>Gunneridae</taxon>
        <taxon>Pentapetalae</taxon>
        <taxon>rosids</taxon>
        <taxon>fabids</taxon>
        <taxon>Malpighiales</taxon>
        <taxon>Euphorbiaceae</taxon>
        <taxon>Crotonoideae</taxon>
        <taxon>Micrandreae</taxon>
        <taxon>Hevea</taxon>
    </lineage>
</organism>
<dbReference type="EMBL" id="JARPOI010000015">
    <property type="protein sequence ID" value="KAJ9152948.1"/>
    <property type="molecule type" value="Genomic_DNA"/>
</dbReference>
<keyword evidence="2" id="KW-1185">Reference proteome</keyword>
<evidence type="ECO:0000313" key="1">
    <source>
        <dbReference type="EMBL" id="KAJ9152948.1"/>
    </source>
</evidence>
<accession>A0ABQ9KWQ0</accession>
<name>A0ABQ9KWQ0_HEVBR</name>
<evidence type="ECO:0000313" key="2">
    <source>
        <dbReference type="Proteomes" id="UP001174677"/>
    </source>
</evidence>
<proteinExistence type="predicted"/>
<gene>
    <name evidence="1" type="ORF">P3X46_026452</name>
</gene>
<evidence type="ECO:0008006" key="3">
    <source>
        <dbReference type="Google" id="ProtNLM"/>
    </source>
</evidence>
<protein>
    <recommendedName>
        <fullName evidence="3">Pentatricopeptide repeat-containing protein</fullName>
    </recommendedName>
</protein>
<sequence length="134" mass="15755">MDSSIDMEKALDELGLELTTDLVVEVLVKLHFEERIAFRFFVWAGHRQNYAPSTYNEMVGILSSTKYKVKQFRIVCDMLDYMKRSNKNVVAVEVLLTILRNNSQKYLTHVQKFPKKKRIRMKTQPEINAFNLPL</sequence>
<dbReference type="Proteomes" id="UP001174677">
    <property type="component" value="Chromosome 15"/>
</dbReference>